<protein>
    <submittedName>
        <fullName evidence="1">Uncharacterized protein</fullName>
    </submittedName>
</protein>
<proteinExistence type="evidence at transcript level"/>
<organism evidence="1">
    <name type="scientific">Ulva partita</name>
    <dbReference type="NCBI Taxonomy" id="1605170"/>
    <lineage>
        <taxon>Eukaryota</taxon>
        <taxon>Viridiplantae</taxon>
        <taxon>Chlorophyta</taxon>
        <taxon>core chlorophytes</taxon>
        <taxon>Ulvophyceae</taxon>
        <taxon>OUU clade</taxon>
        <taxon>Ulvales</taxon>
        <taxon>Ulvaceae</taxon>
        <taxon>Ulva</taxon>
    </lineage>
</organism>
<dbReference type="AlphaFoldDB" id="A0A1C9ZW92"/>
<sequence length="86" mass="9110">MLLMAGTREHLLAASPDDAVNAGEPQPISNHLRSGISKFNDDAGTSRVLSGVFTDGRNSTPDALMETLYPNQCASEAKLTRVCSSC</sequence>
<dbReference type="EMBL" id="LC088526">
    <property type="protein sequence ID" value="BAV58214.1"/>
    <property type="molecule type" value="mRNA"/>
</dbReference>
<evidence type="ECO:0000313" key="1">
    <source>
        <dbReference type="EMBL" id="BAV58214.1"/>
    </source>
</evidence>
<accession>A0A1C9ZW92</accession>
<name>A0A1C9ZW92_9CHLO</name>
<gene>
    <name evidence="1" type="primary">1836m</name>
</gene>
<reference evidence="1" key="1">
    <citation type="submission" date="2015-10" db="EMBL/GenBank/DDBJ databases">
        <title>Evolution of the mating-type locus in an isomorphic haploid-diploid life cycle and isogamy.</title>
        <authorList>
            <person name="Yamazaki T."/>
            <person name="Suzuki R."/>
            <person name="Ichihara K."/>
            <person name="Toyoda A."/>
            <person name="Kuwano K."/>
            <person name="Kawano S."/>
        </authorList>
    </citation>
    <scope>NUCLEOTIDE SEQUENCE</scope>
    <source>
        <strain evidence="1">MGEC-2</strain>
    </source>
</reference>